<dbReference type="Gene3D" id="2.20.110.10">
    <property type="entry name" value="Histone H3 K4-specific methyltransferase SET7/9 N-terminal domain"/>
    <property type="match status" value="2"/>
</dbReference>
<reference evidence="2 3" key="1">
    <citation type="submission" date="2016-11" db="EMBL/GenBank/DDBJ databases">
        <title>The macronuclear genome of Stentor coeruleus: a giant cell with tiny introns.</title>
        <authorList>
            <person name="Slabodnick M."/>
            <person name="Ruby J.G."/>
            <person name="Reiff S.B."/>
            <person name="Swart E.C."/>
            <person name="Gosai S."/>
            <person name="Prabakaran S."/>
            <person name="Witkowska E."/>
            <person name="Larue G.E."/>
            <person name="Fisher S."/>
            <person name="Freeman R.M."/>
            <person name="Gunawardena J."/>
            <person name="Chu W."/>
            <person name="Stover N.A."/>
            <person name="Gregory B.D."/>
            <person name="Nowacki M."/>
            <person name="Derisi J."/>
            <person name="Roy S.W."/>
            <person name="Marshall W.F."/>
            <person name="Sood P."/>
        </authorList>
    </citation>
    <scope>NUCLEOTIDE SEQUENCE [LARGE SCALE GENOMIC DNA]</scope>
    <source>
        <strain evidence="2">WM001</strain>
    </source>
</reference>
<dbReference type="InterPro" id="IPR003409">
    <property type="entry name" value="MORN"/>
</dbReference>
<dbReference type="Proteomes" id="UP000187209">
    <property type="component" value="Unassembled WGS sequence"/>
</dbReference>
<gene>
    <name evidence="2" type="ORF">SteCoe_7910</name>
</gene>
<proteinExistence type="predicted"/>
<keyword evidence="3" id="KW-1185">Reference proteome</keyword>
<keyword evidence="1" id="KW-0677">Repeat</keyword>
<dbReference type="PANTHER" id="PTHR23084:SF263">
    <property type="entry name" value="MORN REPEAT-CONTAINING PROTEIN 1"/>
    <property type="match status" value="1"/>
</dbReference>
<accession>A0A1R2CLD4</accession>
<evidence type="ECO:0008006" key="4">
    <source>
        <dbReference type="Google" id="ProtNLM"/>
    </source>
</evidence>
<dbReference type="PANTHER" id="PTHR23084">
    <property type="entry name" value="PHOSPHATIDYLINOSITOL-4-PHOSPHATE 5-KINASE RELATED"/>
    <property type="match status" value="1"/>
</dbReference>
<dbReference type="EMBL" id="MPUH01000116">
    <property type="protein sequence ID" value="OMJ89829.1"/>
    <property type="molecule type" value="Genomic_DNA"/>
</dbReference>
<evidence type="ECO:0000313" key="3">
    <source>
        <dbReference type="Proteomes" id="UP000187209"/>
    </source>
</evidence>
<name>A0A1R2CLD4_9CILI</name>
<dbReference type="SMART" id="SM00698">
    <property type="entry name" value="MORN"/>
    <property type="match status" value="6"/>
</dbReference>
<evidence type="ECO:0000256" key="1">
    <source>
        <dbReference type="ARBA" id="ARBA00022737"/>
    </source>
</evidence>
<dbReference type="AlphaFoldDB" id="A0A1R2CLD4"/>
<dbReference type="SUPFAM" id="SSF82185">
    <property type="entry name" value="Histone H3 K4-specific methyltransferase SET7/9 N-terminal domain"/>
    <property type="match status" value="1"/>
</dbReference>
<dbReference type="OrthoDB" id="300500at2759"/>
<dbReference type="Pfam" id="PF02493">
    <property type="entry name" value="MORN"/>
    <property type="match status" value="5"/>
</dbReference>
<comment type="caution">
    <text evidence="2">The sequence shown here is derived from an EMBL/GenBank/DDBJ whole genome shotgun (WGS) entry which is preliminary data.</text>
</comment>
<sequence>MAEIVVQEKLQDLYILIARDKVKVNWETIKEDFEKLFWINPKEFSEPILTHSIWEIVNECANSQLTLNSRYNIMKLVKVKMTLCNYYAKILDKKLIKEICNHCSTEAKNMSFLEKCTSTLNACGADSFSGTANKIFDAFQEIKKTFNSIYMHFEKHIKSELSTNLSDLLNEVFNESFITNFYTRLSSQSETKHIVDVFSSYNKTKKTNDDSISYSASAFTTKGLNHYIGEISEDGDREGYGKIQYYSGDTYEGYWKKNKRHGHGLYIYKYGGMYLGNFYEDHNSGEGCRVYNSGNCYTGRFENSKKQGQGLMKFKNGDVYEGEWDNDDMHGNGKYTWSTGDYFIGQFVRDKQEGKGSLFLIDGQIIEGMWKAGFMIQS</sequence>
<organism evidence="2 3">
    <name type="scientific">Stentor coeruleus</name>
    <dbReference type="NCBI Taxonomy" id="5963"/>
    <lineage>
        <taxon>Eukaryota</taxon>
        <taxon>Sar</taxon>
        <taxon>Alveolata</taxon>
        <taxon>Ciliophora</taxon>
        <taxon>Postciliodesmatophora</taxon>
        <taxon>Heterotrichea</taxon>
        <taxon>Heterotrichida</taxon>
        <taxon>Stentoridae</taxon>
        <taxon>Stentor</taxon>
    </lineage>
</organism>
<protein>
    <recommendedName>
        <fullName evidence="4">MORN repeat protein</fullName>
    </recommendedName>
</protein>
<evidence type="ECO:0000313" key="2">
    <source>
        <dbReference type="EMBL" id="OMJ89829.1"/>
    </source>
</evidence>